<feature type="compositionally biased region" description="Basic and acidic residues" evidence="1">
    <location>
        <begin position="336"/>
        <end position="349"/>
    </location>
</feature>
<evidence type="ECO:0000313" key="2">
    <source>
        <dbReference type="EMBL" id="KTB31287.1"/>
    </source>
</evidence>
<gene>
    <name evidence="2" type="ORF">WG66_16129</name>
</gene>
<proteinExistence type="predicted"/>
<evidence type="ECO:0000256" key="1">
    <source>
        <dbReference type="SAM" id="MobiDB-lite"/>
    </source>
</evidence>
<organism evidence="2 3">
    <name type="scientific">Moniliophthora roreri</name>
    <name type="common">Frosty pod rot fungus</name>
    <name type="synonym">Monilia roreri</name>
    <dbReference type="NCBI Taxonomy" id="221103"/>
    <lineage>
        <taxon>Eukaryota</taxon>
        <taxon>Fungi</taxon>
        <taxon>Dikarya</taxon>
        <taxon>Basidiomycota</taxon>
        <taxon>Agaricomycotina</taxon>
        <taxon>Agaricomycetes</taxon>
        <taxon>Agaricomycetidae</taxon>
        <taxon>Agaricales</taxon>
        <taxon>Marasmiineae</taxon>
        <taxon>Marasmiaceae</taxon>
        <taxon>Moniliophthora</taxon>
    </lineage>
</organism>
<accession>A0A0W0F4N9</accession>
<feature type="region of interest" description="Disordered" evidence="1">
    <location>
        <begin position="295"/>
        <end position="349"/>
    </location>
</feature>
<feature type="compositionally biased region" description="Low complexity" evidence="1">
    <location>
        <begin position="308"/>
        <end position="329"/>
    </location>
</feature>
<dbReference type="EMBL" id="LATX01002339">
    <property type="protein sequence ID" value="KTB31287.1"/>
    <property type="molecule type" value="Genomic_DNA"/>
</dbReference>
<name>A0A0W0F4N9_MONRR</name>
<reference evidence="2 3" key="1">
    <citation type="submission" date="2015-12" db="EMBL/GenBank/DDBJ databases">
        <title>Draft genome sequence of Moniliophthora roreri, the causal agent of frosty pod rot of cacao.</title>
        <authorList>
            <person name="Aime M.C."/>
            <person name="Diaz-Valderrama J.R."/>
            <person name="Kijpornyongpan T."/>
            <person name="Phillips-Mora W."/>
        </authorList>
    </citation>
    <scope>NUCLEOTIDE SEQUENCE [LARGE SCALE GENOMIC DNA]</scope>
    <source>
        <strain evidence="2 3">MCA 2952</strain>
    </source>
</reference>
<comment type="caution">
    <text evidence="2">The sequence shown here is derived from an EMBL/GenBank/DDBJ whole genome shotgun (WGS) entry which is preliminary data.</text>
</comment>
<sequence length="495" mass="54334">MDSPCVYESQTYARLLFPLRHGYALWIPEPNELLPLQYRETGVRIGDVGLITEDGGFDYIFNICASADDPINQMNGVPDDFEQLRWNASQAFQVSDRFRAGVPICSSGATQWEIGAEGVVAVPGFPIGVGGGIGVRFSREQGAVLMPTTGAHRIDCRDRDAFLRYAGKHGVRWYQFVNGKLSRGAENGSLYLITGMDKSASWETALVNNTSKSQSCSLVFMTGGLGGEGRLKLSRSSVLQASVTSRCSTNSLGLENQTLFVRGFRLSVRDTTRRLFMKTSSPRIRVDSTYNASSKDIFSEKGGGVPYGRSSTSSSGSSTRVSRNSSEGSSDNDVQSENHRDRNGLSEKANDVGAQEALPWLQRPESTLVVTHDDDWMSILTDEDTDIPDESNLLQRILNEFESFPSGGQLLGLYFAANHLPICRVYDAETTIWTSFWSSYQITWTRVFFFAAGGQIQYGIVHSVHMGIDENKLVIVKTDSGSMVTLPFAALTGVS</sequence>
<dbReference type="Proteomes" id="UP000054988">
    <property type="component" value="Unassembled WGS sequence"/>
</dbReference>
<protein>
    <submittedName>
        <fullName evidence="2">Uncharacterized protein</fullName>
    </submittedName>
</protein>
<evidence type="ECO:0000313" key="3">
    <source>
        <dbReference type="Proteomes" id="UP000054988"/>
    </source>
</evidence>
<dbReference type="AlphaFoldDB" id="A0A0W0F4N9"/>